<evidence type="ECO:0000313" key="6">
    <source>
        <dbReference type="EMBL" id="QOV91290.1"/>
    </source>
</evidence>
<dbReference type="PANTHER" id="PTHR33546:SF1">
    <property type="entry name" value="LARGE, MULTIFUNCTIONAL SECRETED PROTEIN"/>
    <property type="match status" value="1"/>
</dbReference>
<dbReference type="Gene3D" id="1.25.10.10">
    <property type="entry name" value="Leucine-rich Repeat Variant"/>
    <property type="match status" value="1"/>
</dbReference>
<dbReference type="InterPro" id="IPR036909">
    <property type="entry name" value="Cyt_c-like_dom_sf"/>
</dbReference>
<dbReference type="InterPro" id="IPR011030">
    <property type="entry name" value="Lipovitellin_superhlx_dom"/>
</dbReference>
<organism evidence="6 7">
    <name type="scientific">Humisphaera borealis</name>
    <dbReference type="NCBI Taxonomy" id="2807512"/>
    <lineage>
        <taxon>Bacteria</taxon>
        <taxon>Pseudomonadati</taxon>
        <taxon>Planctomycetota</taxon>
        <taxon>Phycisphaerae</taxon>
        <taxon>Tepidisphaerales</taxon>
        <taxon>Tepidisphaeraceae</taxon>
        <taxon>Humisphaera</taxon>
    </lineage>
</organism>
<dbReference type="Gene3D" id="1.10.760.10">
    <property type="entry name" value="Cytochrome c-like domain"/>
    <property type="match status" value="1"/>
</dbReference>
<evidence type="ECO:0000256" key="1">
    <source>
        <dbReference type="ARBA" id="ARBA00022617"/>
    </source>
</evidence>
<evidence type="ECO:0000313" key="7">
    <source>
        <dbReference type="Proteomes" id="UP000593765"/>
    </source>
</evidence>
<dbReference type="InterPro" id="IPR055557">
    <property type="entry name" value="DUF7133"/>
</dbReference>
<evidence type="ECO:0000256" key="2">
    <source>
        <dbReference type="ARBA" id="ARBA00022723"/>
    </source>
</evidence>
<keyword evidence="1 4" id="KW-0349">Heme</keyword>
<reference evidence="6 7" key="1">
    <citation type="submission" date="2020-10" db="EMBL/GenBank/DDBJ databases">
        <title>Wide distribution of Phycisphaera-like planctomycetes from WD2101 soil group in peatlands and genome analysis of the first cultivated representative.</title>
        <authorList>
            <person name="Dedysh S.N."/>
            <person name="Beletsky A.V."/>
            <person name="Ivanova A."/>
            <person name="Kulichevskaya I.S."/>
            <person name="Suzina N.E."/>
            <person name="Philippov D.A."/>
            <person name="Rakitin A.L."/>
            <person name="Mardanov A.V."/>
            <person name="Ravin N.V."/>
        </authorList>
    </citation>
    <scope>NUCLEOTIDE SEQUENCE [LARGE SCALE GENOMIC DNA]</scope>
    <source>
        <strain evidence="6 7">M1803</strain>
    </source>
</reference>
<dbReference type="GO" id="GO:0009055">
    <property type="term" value="F:electron transfer activity"/>
    <property type="evidence" value="ECO:0007669"/>
    <property type="project" value="InterPro"/>
</dbReference>
<dbReference type="InterPro" id="IPR009056">
    <property type="entry name" value="Cyt_c-like_dom"/>
</dbReference>
<dbReference type="SUPFAM" id="SSF46626">
    <property type="entry name" value="Cytochrome c"/>
    <property type="match status" value="1"/>
</dbReference>
<keyword evidence="2 4" id="KW-0479">Metal-binding</keyword>
<dbReference type="InterPro" id="IPR011989">
    <property type="entry name" value="ARM-like"/>
</dbReference>
<protein>
    <submittedName>
        <fullName evidence="6">C-type cytochrome</fullName>
    </submittedName>
</protein>
<dbReference type="NCBIfam" id="TIGR02604">
    <property type="entry name" value="Piru_Ver_Nterm"/>
    <property type="match status" value="1"/>
</dbReference>
<dbReference type="Pfam" id="PF00034">
    <property type="entry name" value="Cytochrom_C"/>
    <property type="match status" value="1"/>
</dbReference>
<dbReference type="InterPro" id="IPR011041">
    <property type="entry name" value="Quinoprot_gluc/sorb_DH_b-prop"/>
</dbReference>
<proteinExistence type="predicted"/>
<dbReference type="PROSITE" id="PS51007">
    <property type="entry name" value="CYTC"/>
    <property type="match status" value="1"/>
</dbReference>
<dbReference type="EMBL" id="CP063458">
    <property type="protein sequence ID" value="QOV91290.1"/>
    <property type="molecule type" value="Genomic_DNA"/>
</dbReference>
<dbReference type="Proteomes" id="UP000593765">
    <property type="component" value="Chromosome"/>
</dbReference>
<evidence type="ECO:0000256" key="4">
    <source>
        <dbReference type="PROSITE-ProRule" id="PRU00433"/>
    </source>
</evidence>
<dbReference type="InterPro" id="IPR011042">
    <property type="entry name" value="6-blade_b-propeller_TolB-like"/>
</dbReference>
<gene>
    <name evidence="6" type="ORF">IPV69_08015</name>
</gene>
<dbReference type="RefSeq" id="WP_206294503.1">
    <property type="nucleotide sequence ID" value="NZ_CP063458.1"/>
</dbReference>
<accession>A0A7M2X3E7</accession>
<dbReference type="KEGG" id="hbs:IPV69_08015"/>
<dbReference type="Gene3D" id="2.120.10.30">
    <property type="entry name" value="TolB, C-terminal domain"/>
    <property type="match status" value="1"/>
</dbReference>
<feature type="domain" description="Cytochrome c" evidence="5">
    <location>
        <begin position="826"/>
        <end position="957"/>
    </location>
</feature>
<dbReference type="InterPro" id="IPR013428">
    <property type="entry name" value="Membrane-bound_put_N"/>
</dbReference>
<sequence>MIKVIPGFKPELVAAEPLVFSPVAIDFDEDGRAYVCEMVDYPFESPQPLGRIAVLTDTNDDGVFDKRTVLADKLAWPTAVICFDGGCFVGSAPDIIYLKDTTGDGVADERKVVFTGFGKQNVQGLLNSFHWGIDNRIHGATGTNGAKIAPPKTIDTKPVEAIDLRGRDFSFDPRKLDLRPESGGAQHGMSFDDFGRKFVSSNSDHIQQVVYDDRYAAASPSVALPPARVSIAADGPQAEVFRISPVEPWRIVRTRLRVSGAVKGLVEGGGRAAGYFTGATGVTIYRGDAFPAEYRGQAFVGDVGSNLVHRKIIKPTDGVLFRAERADAGREFLASEDIWFRPAQFANAPDGTLYVLDVCREVIEHPASLPDSIKQHLDLTSGRDRGRIYRVVPDGYKHRPTPKLSTASSEQLVELLNHRNAWHREAASRLLYERQDQSVLTSLNRLAMSSFEGSRATLPEARIHALYALNSIGGSDHLFAPLGDMFLRQADRPEVLRHAVRLAEKDPRLAQDIAWITRDEPELALQRLLSIGLLKSTGAKANELTARAIADLLKIGSADPYRQAAAMAAVSGDVGDVFWQAIRDHGSLNDPKTRQMLRSLARLSAAIGKPEEMARVVKAINSVLIDNNAEAARQSVAGIVEGARLRRSGPTPEQILTGRAAELLAGLAEQARKGAADASRPIADRIADIQIVGSGPFAQAREPLSALIGKLEPAEVQVAAVAALGGYTDVQVGEVLTSAWPRLTPAVRLAAMDAIIARPDRALAFLTAIEAGRIPATDLDASRLGRLRQSKDANVRKLADTLADKSKLSPRADVVKAYGKALELKGDADKGKAVFSQSCASCHRVGDIGTEIGPNLATMKARGADAVLTNVLDPNREVNGLFVEYVVETKDGRSLSGLLAGETSAAITLLKAGGLKETIARTEVEKLRSTGLSLMPEGLERQIDPQAMADLIAFLMK</sequence>
<dbReference type="SUPFAM" id="SSF50952">
    <property type="entry name" value="Soluble quinoprotein glucose dehydrogenase"/>
    <property type="match status" value="1"/>
</dbReference>
<keyword evidence="3 4" id="KW-0408">Iron</keyword>
<name>A0A7M2X3E7_9BACT</name>
<dbReference type="PANTHER" id="PTHR33546">
    <property type="entry name" value="LARGE, MULTIFUNCTIONAL SECRETED PROTEIN-RELATED"/>
    <property type="match status" value="1"/>
</dbReference>
<dbReference type="SUPFAM" id="SSF48431">
    <property type="entry name" value="Lipovitellin-phosvitin complex, superhelical domain"/>
    <property type="match status" value="1"/>
</dbReference>
<dbReference type="InterPro" id="IPR013427">
    <property type="entry name" value="Haem-bd_dom_put"/>
</dbReference>
<dbReference type="GO" id="GO:0046872">
    <property type="term" value="F:metal ion binding"/>
    <property type="evidence" value="ECO:0007669"/>
    <property type="project" value="UniProtKB-KW"/>
</dbReference>
<dbReference type="NCBIfam" id="TIGR02603">
    <property type="entry name" value="CxxCH_TIGR02603"/>
    <property type="match status" value="1"/>
</dbReference>
<dbReference type="Pfam" id="PF23500">
    <property type="entry name" value="DUF7133"/>
    <property type="match status" value="1"/>
</dbReference>
<dbReference type="AlphaFoldDB" id="A0A7M2X3E7"/>
<evidence type="ECO:0000256" key="3">
    <source>
        <dbReference type="ARBA" id="ARBA00023004"/>
    </source>
</evidence>
<keyword evidence="7" id="KW-1185">Reference proteome</keyword>
<dbReference type="GO" id="GO:0020037">
    <property type="term" value="F:heme binding"/>
    <property type="evidence" value="ECO:0007669"/>
    <property type="project" value="InterPro"/>
</dbReference>
<evidence type="ECO:0000259" key="5">
    <source>
        <dbReference type="PROSITE" id="PS51007"/>
    </source>
</evidence>